<dbReference type="EMBL" id="JAOCFT010000001">
    <property type="protein sequence ID" value="MDH1897357.1"/>
    <property type="molecule type" value="Genomic_DNA"/>
</dbReference>
<evidence type="ECO:0000313" key="5">
    <source>
        <dbReference type="EMBL" id="BBQ32261.1"/>
    </source>
</evidence>
<evidence type="ECO:0000256" key="1">
    <source>
        <dbReference type="ARBA" id="ARBA00008918"/>
    </source>
</evidence>
<evidence type="ECO:0000313" key="8">
    <source>
        <dbReference type="EMBL" id="GJA64812.1"/>
    </source>
</evidence>
<dbReference type="SUPFAM" id="SSF55961">
    <property type="entry name" value="Bet v1-like"/>
    <property type="match status" value="1"/>
</dbReference>
<evidence type="ECO:0000259" key="3">
    <source>
        <dbReference type="Pfam" id="PF03364"/>
    </source>
</evidence>
<dbReference type="Proteomes" id="UP000886939">
    <property type="component" value="Unassembled WGS sequence"/>
</dbReference>
<keyword evidence="19" id="KW-1185">Reference proteome</keyword>
<reference evidence="9 18" key="4">
    <citation type="submission" date="2021-07" db="EMBL/GenBank/DDBJ databases">
        <title>Draft genome sequence of carbapenem-resistant Aeromonas spp. in Japan.</title>
        <authorList>
            <person name="Maehana S."/>
            <person name="Suzuki M."/>
            <person name="Kitasato H."/>
        </authorList>
    </citation>
    <scope>NUCLEOTIDE SEQUENCE [LARGE SCALE GENOMIC DNA]</scope>
    <source>
        <strain evidence="6">KAM343</strain>
        <strain evidence="7">KAM348</strain>
        <strain evidence="8">KAM351</strain>
        <strain evidence="9 18">KAM382</strain>
    </source>
</reference>
<reference evidence="4" key="1">
    <citation type="journal article" date="2019" name="J Environ">
        <title>Genetic characterization and potential molecular dissemination mechanism of tet (31) gene in Aeromonas caviae from an oxytetracycline wastewater treatment system.</title>
        <authorList>
            <person name="Shi Y."/>
            <person name="Tian Z."/>
            <person name="Leclercq S.O."/>
            <person name="Zhang H."/>
            <person name="Yang M."/>
            <person name="Zhang Y."/>
        </authorList>
    </citation>
    <scope>NUCLEOTIDE SEQUENCE</scope>
    <source>
        <strain evidence="4">T25-39</strain>
    </source>
</reference>
<keyword evidence="9" id="KW-0830">Ubiquinone</keyword>
<dbReference type="EMBL" id="AP021927">
    <property type="protein sequence ID" value="BBQ32261.1"/>
    <property type="molecule type" value="Genomic_DNA"/>
</dbReference>
<accession>A0A081LJH3</accession>
<dbReference type="CDD" id="cd07813">
    <property type="entry name" value="COQ10p_like"/>
    <property type="match status" value="1"/>
</dbReference>
<feature type="domain" description="Coenzyme Q-binding protein COQ10 START" evidence="3">
    <location>
        <begin position="12"/>
        <end position="134"/>
    </location>
</feature>
<evidence type="ECO:0000256" key="2">
    <source>
        <dbReference type="ARBA" id="ARBA00022649"/>
    </source>
</evidence>
<dbReference type="EMBL" id="CP110176">
    <property type="protein sequence ID" value="UZC87834.2"/>
    <property type="molecule type" value="Genomic_DNA"/>
</dbReference>
<evidence type="ECO:0000313" key="16">
    <source>
        <dbReference type="EMBL" id="WFF99109.1"/>
    </source>
</evidence>
<dbReference type="Proteomes" id="UP000266778">
    <property type="component" value="Chromosome"/>
</dbReference>
<dbReference type="EMBL" id="CP025706">
    <property type="protein sequence ID" value="AXB03937.1"/>
    <property type="molecule type" value="Genomic_DNA"/>
</dbReference>
<dbReference type="EMBL" id="CP065937">
    <property type="protein sequence ID" value="QQA59971.1"/>
    <property type="molecule type" value="Genomic_DNA"/>
</dbReference>
<dbReference type="AlphaFoldDB" id="A0A081LJH3"/>
<dbReference type="Proteomes" id="UP000887009">
    <property type="component" value="Unassembled WGS sequence"/>
</dbReference>
<protein>
    <submittedName>
        <fullName evidence="10">SRPBCC family protein</fullName>
    </submittedName>
    <submittedName>
        <fullName evidence="9">Ubiquinone-binding protein</fullName>
    </submittedName>
</protein>
<dbReference type="InterPro" id="IPR005031">
    <property type="entry name" value="COQ10_START"/>
</dbReference>
<dbReference type="InterPro" id="IPR044996">
    <property type="entry name" value="COQ10-like"/>
</dbReference>
<evidence type="ECO:0000313" key="9">
    <source>
        <dbReference type="EMBL" id="GJB92890.1"/>
    </source>
</evidence>
<dbReference type="RefSeq" id="WP_010673974.1">
    <property type="nucleotide sequence ID" value="NZ_AP019195.1"/>
</dbReference>
<dbReference type="Proteomes" id="UP001163285">
    <property type="component" value="Chromosome"/>
</dbReference>
<dbReference type="Proteomes" id="UP000737420">
    <property type="component" value="Unassembled WGS sequence"/>
</dbReference>
<dbReference type="GeneID" id="48823245"/>
<dbReference type="Proteomes" id="UP001277183">
    <property type="component" value="Unassembled WGS sequence"/>
</dbReference>
<gene>
    <name evidence="4" type="ORF">C1C91_01750</name>
    <name evidence="14" type="ORF">JC965_17290</name>
    <name evidence="6" type="ORF">KAM343_18260</name>
    <name evidence="7" type="ORF">KAM348_14430</name>
    <name evidence="8" type="ORF">KAM351_34230</name>
    <name evidence="9" type="ORF">KAM382_29510</name>
    <name evidence="11" type="ORF">N5I07_07230</name>
    <name evidence="10" type="ORF">N5I20_01560</name>
    <name evidence="15" type="ORF">OJY61_07960</name>
    <name evidence="16" type="ORF">P5S46_05915</name>
    <name evidence="12" type="ORF">SJS77_11770</name>
    <name evidence="13" type="ORF">VCX44_19645</name>
    <name evidence="5" type="ORF">WP2W18E01_38430</name>
</gene>
<dbReference type="PANTHER" id="PTHR12901:SF10">
    <property type="entry name" value="COENZYME Q-BINDING PROTEIN COQ10, MITOCHONDRIAL"/>
    <property type="match status" value="1"/>
</dbReference>
<dbReference type="EMBL" id="JAOCIZ010000003">
    <property type="protein sequence ID" value="MDH1503747.1"/>
    <property type="molecule type" value="Genomic_DNA"/>
</dbReference>
<dbReference type="Proteomes" id="UP001161704">
    <property type="component" value="Unassembled WGS sequence"/>
</dbReference>
<dbReference type="EMBL" id="BPNI01000029">
    <property type="protein sequence ID" value="GJA41030.1"/>
    <property type="molecule type" value="Genomic_DNA"/>
</dbReference>
<reference evidence="16" key="6">
    <citation type="submission" date="2023-03" db="EMBL/GenBank/DDBJ databases">
        <title>Aeromonas caviae strain AC1520.</title>
        <authorList>
            <person name="Xie T."/>
            <person name="Zhang Q."/>
            <person name="Deng J."/>
            <person name="Li X."/>
        </authorList>
    </citation>
    <scope>NUCLEOTIDE SEQUENCE</scope>
    <source>
        <strain evidence="16">AC1520</strain>
    </source>
</reference>
<name>A0A081LJH3_AERCA</name>
<evidence type="ECO:0000313" key="17">
    <source>
        <dbReference type="Proteomes" id="UP000515756"/>
    </source>
</evidence>
<sequence>MPRITRSALVMFSAEQMFRLVNDVDAYPEFLPGCVGSRVHESGEDYMMASVDVAKAGIAKTFTTRNQLDANRTIKMELVEGPFSKLAGWWTFTPLDVDACKVEFDLDFEFTSKLIELAFGQIFRELVSSMVLAFSNRAKVVYGV</sequence>
<reference evidence="5 17" key="2">
    <citation type="submission" date="2019-12" db="EMBL/GenBank/DDBJ databases">
        <title>complete genome sequences of Aeromonas caviae str. WP2-W18-ESBL-01 isolated from wastewater treatment plant effluent.</title>
        <authorList>
            <person name="Sekizuka T."/>
            <person name="Itokawa K."/>
            <person name="Yatsu K."/>
            <person name="Inamine Y."/>
            <person name="Kuroda M."/>
        </authorList>
    </citation>
    <scope>NUCLEOTIDE SEQUENCE [LARGE SCALE GENOMIC DNA]</scope>
    <source>
        <strain evidence="5 17">WP2-W18-ESBL-01</strain>
    </source>
</reference>
<reference evidence="15" key="7">
    <citation type="submission" date="2023-04" db="EMBL/GenBank/DDBJ databases">
        <title>Whole Genome Sequence of Multi-drug resistant Aeromonas caviae as a gut pathogen in newborn.</title>
        <authorList>
            <person name="Jadhav S.V."/>
            <person name="Saroj S.D."/>
            <person name="Saha U.B."/>
            <person name="Sen S."/>
            <person name="Kher A."/>
        </authorList>
    </citation>
    <scope>NUCLEOTIDE SEQUENCE</scope>
    <source>
        <strain evidence="15">SVJ23</strain>
    </source>
</reference>
<evidence type="ECO:0000313" key="11">
    <source>
        <dbReference type="EMBL" id="MDH1897357.1"/>
    </source>
</evidence>
<evidence type="ECO:0000313" key="7">
    <source>
        <dbReference type="EMBL" id="GJA54020.1"/>
    </source>
</evidence>
<evidence type="ECO:0000313" key="4">
    <source>
        <dbReference type="EMBL" id="AXB03937.1"/>
    </source>
</evidence>
<dbReference type="Pfam" id="PF03364">
    <property type="entry name" value="Polyketide_cyc"/>
    <property type="match status" value="1"/>
</dbReference>
<evidence type="ECO:0000313" key="19">
    <source>
        <dbReference type="Proteomes" id="UP001304847"/>
    </source>
</evidence>
<evidence type="ECO:0000313" key="6">
    <source>
        <dbReference type="EMBL" id="GJA41030.1"/>
    </source>
</evidence>
<dbReference type="EMBL" id="BPOP01000032">
    <property type="protein sequence ID" value="GJB92890.1"/>
    <property type="molecule type" value="Genomic_DNA"/>
</dbReference>
<dbReference type="Proteomes" id="UP001160758">
    <property type="component" value="Unassembled WGS sequence"/>
</dbReference>
<dbReference type="Proteomes" id="UP000515756">
    <property type="component" value="Chromosome"/>
</dbReference>
<reference evidence="12" key="8">
    <citation type="submission" date="2023-11" db="EMBL/GenBank/DDBJ databases">
        <title>WGS of Aeromonas in Northern Israel.</title>
        <authorList>
            <person name="Hershko Y."/>
        </authorList>
    </citation>
    <scope>NUCLEOTIDE SEQUENCE</scope>
    <source>
        <strain evidence="12">77416</strain>
    </source>
</reference>
<organism evidence="9 18">
    <name type="scientific">Aeromonas caviae</name>
    <name type="common">Aeromonas punctata</name>
    <dbReference type="NCBI Taxonomy" id="648"/>
    <lineage>
        <taxon>Bacteria</taxon>
        <taxon>Pseudomonadati</taxon>
        <taxon>Pseudomonadota</taxon>
        <taxon>Gammaproteobacteria</taxon>
        <taxon>Aeromonadales</taxon>
        <taxon>Aeromonadaceae</taxon>
        <taxon>Aeromonas</taxon>
    </lineage>
</organism>
<evidence type="ECO:0000313" key="14">
    <source>
        <dbReference type="EMBL" id="QQA59971.1"/>
    </source>
</evidence>
<dbReference type="PANTHER" id="PTHR12901">
    <property type="entry name" value="SPERM PROTEIN HOMOLOG"/>
    <property type="match status" value="1"/>
</dbReference>
<comment type="similarity">
    <text evidence="1">Belongs to the ribosome association toxin RatA family.</text>
</comment>
<evidence type="ECO:0000313" key="18">
    <source>
        <dbReference type="Proteomes" id="UP000737420"/>
    </source>
</evidence>
<dbReference type="GO" id="GO:0048039">
    <property type="term" value="F:ubiquinone binding"/>
    <property type="evidence" value="ECO:0007669"/>
    <property type="project" value="InterPro"/>
</dbReference>
<dbReference type="Gene3D" id="3.30.530.20">
    <property type="match status" value="1"/>
</dbReference>
<dbReference type="Proteomes" id="UP001304847">
    <property type="component" value="Unassembled WGS sequence"/>
</dbReference>
<dbReference type="EMBL" id="JAWZVU010000070">
    <property type="protein sequence ID" value="MDX7721148.1"/>
    <property type="molecule type" value="Genomic_DNA"/>
</dbReference>
<evidence type="ECO:0000313" key="12">
    <source>
        <dbReference type="EMBL" id="MDX7721148.1"/>
    </source>
</evidence>
<dbReference type="Proteomes" id="UP001218423">
    <property type="component" value="Chromosome"/>
</dbReference>
<dbReference type="EMBL" id="JAYGOJ010000150">
    <property type="protein sequence ID" value="MEA9437958.1"/>
    <property type="molecule type" value="Genomic_DNA"/>
</dbReference>
<dbReference type="OrthoDB" id="9804759at2"/>
<evidence type="ECO:0000313" key="10">
    <source>
        <dbReference type="EMBL" id="MDH1503747.1"/>
    </source>
</evidence>
<dbReference type="GO" id="GO:0045333">
    <property type="term" value="P:cellular respiration"/>
    <property type="evidence" value="ECO:0007669"/>
    <property type="project" value="InterPro"/>
</dbReference>
<evidence type="ECO:0000313" key="13">
    <source>
        <dbReference type="EMBL" id="MEA9437958.1"/>
    </source>
</evidence>
<keyword evidence="2" id="KW-1277">Toxin-antitoxin system</keyword>
<reference evidence="14" key="3">
    <citation type="submission" date="2020-12" db="EMBL/GenBank/DDBJ databases">
        <title>GES Beta-lactamases isolated from hospital effluents in Brazil.</title>
        <authorList>
            <person name="Conte D."/>
            <person name="Mesa D."/>
            <person name="Palmeiro J.K."/>
            <person name="Dalla-Costa L.M."/>
        </authorList>
    </citation>
    <scope>NUCLEOTIDE SEQUENCE [LARGE SCALE GENOMIC DNA]</scope>
    <source>
        <strain evidence="14">Aero21</strain>
    </source>
</reference>
<reference evidence="13 19" key="9">
    <citation type="submission" date="2023-12" db="EMBL/GenBank/DDBJ databases">
        <title>Characterization of antibiotic resistance in Aeromonas spp. in hospital effluent.</title>
        <authorList>
            <person name="Negoseki B.R.S."/>
            <person name="Krul D."/>
            <person name="Siqueira A.C."/>
            <person name="Almeida M."/>
            <person name="Mesa D."/>
            <person name="Conte D."/>
            <person name="Dalla-Costa L.M."/>
        </authorList>
    </citation>
    <scope>NUCLEOTIDE SEQUENCE [LARGE SCALE GENOMIC DNA]</scope>
    <source>
        <strain evidence="13 19">36v</strain>
    </source>
</reference>
<dbReference type="InterPro" id="IPR023393">
    <property type="entry name" value="START-like_dom_sf"/>
</dbReference>
<dbReference type="EMBL" id="CP120942">
    <property type="protein sequence ID" value="WFF99109.1"/>
    <property type="molecule type" value="Genomic_DNA"/>
</dbReference>
<proteinExistence type="inferred from homology"/>
<evidence type="ECO:0000313" key="15">
    <source>
        <dbReference type="EMBL" id="UZC87834.2"/>
    </source>
</evidence>
<dbReference type="EMBL" id="BPNL01000013">
    <property type="protein sequence ID" value="GJA54020.1"/>
    <property type="molecule type" value="Genomic_DNA"/>
</dbReference>
<dbReference type="EMBL" id="BPNN01000061">
    <property type="protein sequence ID" value="GJA64812.1"/>
    <property type="molecule type" value="Genomic_DNA"/>
</dbReference>
<dbReference type="Proteomes" id="UP000886934">
    <property type="component" value="Unassembled WGS sequence"/>
</dbReference>
<reference evidence="10" key="5">
    <citation type="submission" date="2022-09" db="EMBL/GenBank/DDBJ databases">
        <title>Intensive care unit water sources are persistently colonized with multi-drug resistant bacteria and are the site of extensive horizontal gene transfer of antibiotic resistance genes.</title>
        <authorList>
            <person name="Diorio-Toth L."/>
        </authorList>
    </citation>
    <scope>NUCLEOTIDE SEQUENCE</scope>
    <source>
        <strain evidence="10">GD03710</strain>
        <strain evidence="11">GD03796</strain>
    </source>
</reference>
<dbReference type="KEGG" id="acav:VI35_06210"/>